<dbReference type="RefSeq" id="WP_102230838.1">
    <property type="nucleotide sequence ID" value="NZ_WBOT01000002.1"/>
</dbReference>
<organism evidence="1 2">
    <name type="scientific">Bacillus mesophilum</name>
    <dbReference type="NCBI Taxonomy" id="1071718"/>
    <lineage>
        <taxon>Bacteria</taxon>
        <taxon>Bacillati</taxon>
        <taxon>Bacillota</taxon>
        <taxon>Bacilli</taxon>
        <taxon>Bacillales</taxon>
        <taxon>Bacillaceae</taxon>
        <taxon>Bacillus</taxon>
    </lineage>
</organism>
<dbReference type="OrthoDB" id="2721244at2"/>
<evidence type="ECO:0000313" key="1">
    <source>
        <dbReference type="EMBL" id="KAB2334389.1"/>
    </source>
</evidence>
<dbReference type="Proteomes" id="UP000441354">
    <property type="component" value="Unassembled WGS sequence"/>
</dbReference>
<accession>A0A7V7UWX5</accession>
<reference evidence="1 2" key="1">
    <citation type="journal article" date="2014" name="Arch. Microbiol.">
        <title>Bacillus mesophilum sp. nov., strain IITR-54T, a novel 4-chlorobiphenyl dechlorinating bacterium.</title>
        <authorList>
            <person name="Manickam N."/>
            <person name="Singh N.K."/>
            <person name="Bajaj A."/>
            <person name="Kumar R.M."/>
            <person name="Kaur G."/>
            <person name="Kaur N."/>
            <person name="Bala M."/>
            <person name="Kumar A."/>
            <person name="Mayilraj S."/>
        </authorList>
    </citation>
    <scope>NUCLEOTIDE SEQUENCE [LARGE SCALE GENOMIC DNA]</scope>
    <source>
        <strain evidence="1 2">IITR-54</strain>
    </source>
</reference>
<sequence length="109" mass="12487">MKLKETVDSILVRIGIKHKNVGWTTFAPLKIQPEYTNIDLEKGQVTGVVKYNNKIYLTVIVDVPNNKSMVRGSLRGIGKLTKPFKKKNYIEIIKDQAEFFIENKIPNPK</sequence>
<dbReference type="EMBL" id="WBOT01000002">
    <property type="protein sequence ID" value="KAB2334389.1"/>
    <property type="molecule type" value="Genomic_DNA"/>
</dbReference>
<evidence type="ECO:0000313" key="2">
    <source>
        <dbReference type="Proteomes" id="UP000441354"/>
    </source>
</evidence>
<comment type="caution">
    <text evidence="1">The sequence shown here is derived from an EMBL/GenBank/DDBJ whole genome shotgun (WGS) entry which is preliminary data.</text>
</comment>
<dbReference type="AlphaFoldDB" id="A0A7V7UWX5"/>
<gene>
    <name evidence="1" type="ORF">F7732_08635</name>
</gene>
<proteinExistence type="predicted"/>
<keyword evidence="2" id="KW-1185">Reference proteome</keyword>
<protein>
    <submittedName>
        <fullName evidence="1">Uncharacterized protein</fullName>
    </submittedName>
</protein>
<name>A0A7V7UWX5_9BACI</name>